<keyword evidence="2 9" id="KW-0812">Transmembrane</keyword>
<dbReference type="GO" id="GO:0016477">
    <property type="term" value="P:cell migration"/>
    <property type="evidence" value="ECO:0007669"/>
    <property type="project" value="TreeGrafter"/>
</dbReference>
<sequence length="859" mass="97390">MMRRIAFLLFFTEAVHIQTTMDWSGYENDGENFIFNEDNEWYKFPVSLYNDIHLVDHEDNNGLGISDGKFWVKTEKKQNDNQDYIFTWIHAAKDLDREEQAEYKFFIKFERPDGTMEEADDVFTYTVKDVNDNAPYVSDSSLNHIIREDTSVGGDFPADSPLPHNGIIMITDVDDKNSASNNFEIKIEDKTRQTLHKWDGSTKQYTSNEIFRFEEVKEAPFMKKMVLNEKLTEIENIKSISFDAVVTDCADLSIPGAIKVCSDKGKIMKSEPITFNVKVSDVNTAIPIIYVQEDGLPKSMEENTHQDRTIFSVYAEDEDRDVINKVTKFSVISCLSKPGSTSSGCPYFEAKQMELCNNAKECEEQAPNIKEQNKADIVTTNLAVDYESLEQHPDHPGQKGLLVVVQALNHVALDPQSSIKEVWVTVHDINEPPRLLSRQPGALHVYENLRNEQVSGGCIESEDPEEDEVGFTMIGGNEYFTIDENGCLQTTSADTEDWIDREVHALQEVTSTGDRFIRISIQAYEKRNDDKKSLKSEVKDFDILIDDENDNGPVLPTVLRTCRVLKKENNYHMVDLNESDKDNCKKGNCGPYTFEKQVLDQSGNSHAELEKYEITNKNGNWAIHYLSDYAEDEETFVIHGDGNTGHKIQIIGRDVDKKTEVVNNVQLNICDCSSDSNGTAYCNVSDAIIGPAKSGFPWWAGLIIGLVCLLLVIATLVATRGRGVKSDIEEKPFLNYEDDITDGLGFDEKLGINPLPKDDYYVEPRNEQRGVAVTVIPDQHVYAARPDGILPRDKGLLEKDFLRDAKVGADNDPTAPPYDSLLLWNERYYKAELFFYACKKYENSKKRHLTTKDKTQTAT</sequence>
<dbReference type="GO" id="GO:0000902">
    <property type="term" value="P:cell morphogenesis"/>
    <property type="evidence" value="ECO:0007669"/>
    <property type="project" value="TreeGrafter"/>
</dbReference>
<accession>E4YEU0</accession>
<evidence type="ECO:0000256" key="5">
    <source>
        <dbReference type="ARBA" id="ARBA00022837"/>
    </source>
</evidence>
<evidence type="ECO:0000256" key="7">
    <source>
        <dbReference type="ARBA" id="ARBA00023136"/>
    </source>
</evidence>
<dbReference type="EMBL" id="FN654469">
    <property type="protein sequence ID" value="CBY34027.1"/>
    <property type="molecule type" value="Genomic_DNA"/>
</dbReference>
<protein>
    <recommendedName>
        <fullName evidence="11">Cadherin domain-containing protein</fullName>
    </recommendedName>
</protein>
<dbReference type="PROSITE" id="PS50268">
    <property type="entry name" value="CADHERIN_2"/>
    <property type="match status" value="3"/>
</dbReference>
<dbReference type="AlphaFoldDB" id="E4YEU0"/>
<feature type="chain" id="PRO_5003192180" description="Cadherin domain-containing protein" evidence="10">
    <location>
        <begin position="18"/>
        <end position="859"/>
    </location>
</feature>
<dbReference type="GO" id="GO:0016339">
    <property type="term" value="P:calcium-dependent cell-cell adhesion via plasma membrane cell adhesion molecules"/>
    <property type="evidence" value="ECO:0007669"/>
    <property type="project" value="TreeGrafter"/>
</dbReference>
<evidence type="ECO:0000256" key="6">
    <source>
        <dbReference type="ARBA" id="ARBA00022989"/>
    </source>
</evidence>
<name>E4YEU0_OIKDI</name>
<evidence type="ECO:0000256" key="1">
    <source>
        <dbReference type="ARBA" id="ARBA00004167"/>
    </source>
</evidence>
<dbReference type="GO" id="GO:0016342">
    <property type="term" value="C:catenin complex"/>
    <property type="evidence" value="ECO:0007669"/>
    <property type="project" value="TreeGrafter"/>
</dbReference>
<keyword evidence="4" id="KW-0677">Repeat</keyword>
<dbReference type="PANTHER" id="PTHR24027">
    <property type="entry name" value="CADHERIN-23"/>
    <property type="match status" value="1"/>
</dbReference>
<dbReference type="InterPro" id="IPR039808">
    <property type="entry name" value="Cadherin"/>
</dbReference>
<dbReference type="GO" id="GO:0005509">
    <property type="term" value="F:calcium ion binding"/>
    <property type="evidence" value="ECO:0007669"/>
    <property type="project" value="UniProtKB-UniRule"/>
</dbReference>
<dbReference type="GO" id="GO:0007156">
    <property type="term" value="P:homophilic cell adhesion via plasma membrane adhesion molecules"/>
    <property type="evidence" value="ECO:0007669"/>
    <property type="project" value="InterPro"/>
</dbReference>
<keyword evidence="3 10" id="KW-0732">Signal</keyword>
<feature type="domain" description="Cadherin" evidence="11">
    <location>
        <begin position="66"/>
        <end position="137"/>
    </location>
</feature>
<evidence type="ECO:0000256" key="4">
    <source>
        <dbReference type="ARBA" id="ARBA00022737"/>
    </source>
</evidence>
<dbReference type="PANTHER" id="PTHR24027:SF422">
    <property type="entry name" value="CADHERIN DOMAIN-CONTAINING PROTEIN"/>
    <property type="match status" value="1"/>
</dbReference>
<keyword evidence="6 9" id="KW-1133">Transmembrane helix</keyword>
<dbReference type="GO" id="GO:0045296">
    <property type="term" value="F:cadherin binding"/>
    <property type="evidence" value="ECO:0007669"/>
    <property type="project" value="TreeGrafter"/>
</dbReference>
<evidence type="ECO:0000259" key="11">
    <source>
        <dbReference type="PROSITE" id="PS50268"/>
    </source>
</evidence>
<dbReference type="GO" id="GO:0007043">
    <property type="term" value="P:cell-cell junction assembly"/>
    <property type="evidence" value="ECO:0007669"/>
    <property type="project" value="TreeGrafter"/>
</dbReference>
<dbReference type="InterPro" id="IPR002126">
    <property type="entry name" value="Cadherin-like_dom"/>
</dbReference>
<dbReference type="GO" id="GO:0008013">
    <property type="term" value="F:beta-catenin binding"/>
    <property type="evidence" value="ECO:0007669"/>
    <property type="project" value="TreeGrafter"/>
</dbReference>
<dbReference type="GO" id="GO:0034332">
    <property type="term" value="P:adherens junction organization"/>
    <property type="evidence" value="ECO:0007669"/>
    <property type="project" value="TreeGrafter"/>
</dbReference>
<organism evidence="12">
    <name type="scientific">Oikopleura dioica</name>
    <name type="common">Tunicate</name>
    <dbReference type="NCBI Taxonomy" id="34765"/>
    <lineage>
        <taxon>Eukaryota</taxon>
        <taxon>Metazoa</taxon>
        <taxon>Chordata</taxon>
        <taxon>Tunicata</taxon>
        <taxon>Appendicularia</taxon>
        <taxon>Copelata</taxon>
        <taxon>Oikopleuridae</taxon>
        <taxon>Oikopleura</taxon>
    </lineage>
</organism>
<dbReference type="GO" id="GO:0044331">
    <property type="term" value="P:cell-cell adhesion mediated by cadherin"/>
    <property type="evidence" value="ECO:0007669"/>
    <property type="project" value="TreeGrafter"/>
</dbReference>
<feature type="domain" description="Cadherin" evidence="11">
    <location>
        <begin position="299"/>
        <end position="435"/>
    </location>
</feature>
<feature type="signal peptide" evidence="10">
    <location>
        <begin position="1"/>
        <end position="17"/>
    </location>
</feature>
<evidence type="ECO:0000256" key="9">
    <source>
        <dbReference type="SAM" id="Phobius"/>
    </source>
</evidence>
<evidence type="ECO:0000256" key="10">
    <source>
        <dbReference type="SAM" id="SignalP"/>
    </source>
</evidence>
<comment type="subcellular location">
    <subcellularLocation>
        <location evidence="1">Membrane</location>
        <topology evidence="1">Single-pass membrane protein</topology>
    </subcellularLocation>
</comment>
<feature type="transmembrane region" description="Helical" evidence="9">
    <location>
        <begin position="696"/>
        <end position="718"/>
    </location>
</feature>
<proteinExistence type="predicted"/>
<dbReference type="Proteomes" id="UP000011014">
    <property type="component" value="Unassembled WGS sequence"/>
</dbReference>
<evidence type="ECO:0000256" key="2">
    <source>
        <dbReference type="ARBA" id="ARBA00022692"/>
    </source>
</evidence>
<keyword evidence="5 8" id="KW-0106">Calcium</keyword>
<reference evidence="12" key="1">
    <citation type="journal article" date="2010" name="Science">
        <title>Plasticity of animal genome architecture unmasked by rapid evolution of a pelagic tunicate.</title>
        <authorList>
            <person name="Denoeud F."/>
            <person name="Henriet S."/>
            <person name="Mungpakdee S."/>
            <person name="Aury J.M."/>
            <person name="Da Silva C."/>
            <person name="Brinkmann H."/>
            <person name="Mikhaleva J."/>
            <person name="Olsen L.C."/>
            <person name="Jubin C."/>
            <person name="Canestro C."/>
            <person name="Bouquet J.M."/>
            <person name="Danks G."/>
            <person name="Poulain J."/>
            <person name="Campsteijn C."/>
            <person name="Adamski M."/>
            <person name="Cross I."/>
            <person name="Yadetie F."/>
            <person name="Muffato M."/>
            <person name="Louis A."/>
            <person name="Butcher S."/>
            <person name="Tsagkogeorga G."/>
            <person name="Konrad A."/>
            <person name="Singh S."/>
            <person name="Jensen M.F."/>
            <person name="Cong E.H."/>
            <person name="Eikeseth-Otteraa H."/>
            <person name="Noel B."/>
            <person name="Anthouard V."/>
            <person name="Porcel B.M."/>
            <person name="Kachouri-Lafond R."/>
            <person name="Nishino A."/>
            <person name="Ugolini M."/>
            <person name="Chourrout P."/>
            <person name="Nishida H."/>
            <person name="Aasland R."/>
            <person name="Huzurbazar S."/>
            <person name="Westhof E."/>
            <person name="Delsuc F."/>
            <person name="Lehrach H."/>
            <person name="Reinhardt R."/>
            <person name="Weissenbach J."/>
            <person name="Roy S.W."/>
            <person name="Artiguenave F."/>
            <person name="Postlethwait J.H."/>
            <person name="Manak J.R."/>
            <person name="Thompson E.M."/>
            <person name="Jaillon O."/>
            <person name="Du Pasquier L."/>
            <person name="Boudinot P."/>
            <person name="Liberles D.A."/>
            <person name="Volff J.N."/>
            <person name="Philippe H."/>
            <person name="Lenhard B."/>
            <person name="Roest Crollius H."/>
            <person name="Wincker P."/>
            <person name="Chourrout D."/>
        </authorList>
    </citation>
    <scope>NUCLEOTIDE SEQUENCE [LARGE SCALE GENOMIC DNA]</scope>
</reference>
<feature type="domain" description="Cadherin" evidence="11">
    <location>
        <begin position="437"/>
        <end position="555"/>
    </location>
</feature>
<dbReference type="Gene3D" id="2.60.40.60">
    <property type="entry name" value="Cadherins"/>
    <property type="match status" value="1"/>
</dbReference>
<gene>
    <name evidence="12" type="ORF">GSOID_T00022005001</name>
</gene>
<dbReference type="GO" id="GO:0005912">
    <property type="term" value="C:adherens junction"/>
    <property type="evidence" value="ECO:0007669"/>
    <property type="project" value="TreeGrafter"/>
</dbReference>
<evidence type="ECO:0000256" key="3">
    <source>
        <dbReference type="ARBA" id="ARBA00022729"/>
    </source>
</evidence>
<keyword evidence="7 9" id="KW-0472">Membrane</keyword>
<evidence type="ECO:0000256" key="8">
    <source>
        <dbReference type="PROSITE-ProRule" id="PRU00043"/>
    </source>
</evidence>
<evidence type="ECO:0000313" key="12">
    <source>
        <dbReference type="EMBL" id="CBY34027.1"/>
    </source>
</evidence>